<comment type="caution">
    <text evidence="1">The sequence shown here is derived from an EMBL/GenBank/DDBJ whole genome shotgun (WGS) entry which is preliminary data.</text>
</comment>
<keyword evidence="2" id="KW-1185">Reference proteome</keyword>
<evidence type="ECO:0000313" key="1">
    <source>
        <dbReference type="EMBL" id="KXH59577.1"/>
    </source>
</evidence>
<name>A0A135UGQ7_9PEZI</name>
<dbReference type="EMBL" id="JFFI01001486">
    <property type="protein sequence ID" value="KXH59577.1"/>
    <property type="molecule type" value="Genomic_DNA"/>
</dbReference>
<protein>
    <submittedName>
        <fullName evidence="1">Uncharacterized protein</fullName>
    </submittedName>
</protein>
<gene>
    <name evidence="1" type="ORF">CSAL01_10290</name>
</gene>
<organism evidence="1 2">
    <name type="scientific">Colletotrichum salicis</name>
    <dbReference type="NCBI Taxonomy" id="1209931"/>
    <lineage>
        <taxon>Eukaryota</taxon>
        <taxon>Fungi</taxon>
        <taxon>Dikarya</taxon>
        <taxon>Ascomycota</taxon>
        <taxon>Pezizomycotina</taxon>
        <taxon>Sordariomycetes</taxon>
        <taxon>Hypocreomycetidae</taxon>
        <taxon>Glomerellales</taxon>
        <taxon>Glomerellaceae</taxon>
        <taxon>Colletotrichum</taxon>
        <taxon>Colletotrichum acutatum species complex</taxon>
    </lineage>
</organism>
<sequence length="391" mass="45824">MLILFTGDQTSNIEGMKLKIDWPEMVRQLYPWFQSHDEIWMSTSVIKYWAMREFYKHSLLQKQNPIQGLTFTQPPRLIEDLDEAYSDYLKTNHLVYYQANKHRIPTKQALREMTSQSTSKECGYDNKALDKNGFPFEVRVLDGLSSAVAERIYRNEQQVNKVNQMLDPRLHLQVLDHSNETFLFFVKKSPNANYRDIISYQASWWALKTWSQSAMHGQVAILSDYIQGQQDKSRVETAAEHTKNLEEFAPKSRDQLMKLRSRVSQDLFNSKFMKRARWTTMTDTYLNGERKTRLPGQLAPILSLDDMRMAMQDTWSTYNGDGQMEENAREATEWAWKMKQGFGEDDVFSLSTRQVMERLGLVGWMSREGGPVPMPYDWLAIERCHCRCAWG</sequence>
<proteinExistence type="predicted"/>
<reference evidence="1 2" key="1">
    <citation type="submission" date="2014-02" db="EMBL/GenBank/DDBJ databases">
        <title>The genome sequence of Colletotrichum salicis CBS 607.94.</title>
        <authorList>
            <person name="Baroncelli R."/>
            <person name="Thon M.R."/>
        </authorList>
    </citation>
    <scope>NUCLEOTIDE SEQUENCE [LARGE SCALE GENOMIC DNA]</scope>
    <source>
        <strain evidence="1 2">CBS 607.94</strain>
    </source>
</reference>
<evidence type="ECO:0000313" key="2">
    <source>
        <dbReference type="Proteomes" id="UP000070121"/>
    </source>
</evidence>
<dbReference type="OrthoDB" id="4836416at2759"/>
<dbReference type="AlphaFoldDB" id="A0A135UGQ7"/>
<dbReference type="Proteomes" id="UP000070121">
    <property type="component" value="Unassembled WGS sequence"/>
</dbReference>
<accession>A0A135UGQ7</accession>